<evidence type="ECO:0000313" key="1">
    <source>
        <dbReference type="EMBL" id="AUG28792.1"/>
    </source>
</evidence>
<evidence type="ECO:0000313" key="2">
    <source>
        <dbReference type="Proteomes" id="UP000233276"/>
    </source>
</evidence>
<reference evidence="1 2" key="1">
    <citation type="submission" date="2017-12" db="EMBL/GenBank/DDBJ databases">
        <title>Isolation and characterization of estrogens degradatiion strain Microbacterium hominis SJTG1.</title>
        <authorList>
            <person name="Xiong W."/>
            <person name="Yin C."/>
            <person name="Zheng D."/>
            <person name="Liang R."/>
        </authorList>
    </citation>
    <scope>NUCLEOTIDE SEQUENCE [LARGE SCALE GENOMIC DNA]</scope>
    <source>
        <strain evidence="1 2">SJTG1</strain>
    </source>
</reference>
<dbReference type="Proteomes" id="UP000233276">
    <property type="component" value="Chromosome"/>
</dbReference>
<dbReference type="RefSeq" id="WP_101305720.1">
    <property type="nucleotide sequence ID" value="NZ_CP025299.1"/>
</dbReference>
<gene>
    <name evidence="1" type="ORF">CXR34_04415</name>
</gene>
<dbReference type="EMBL" id="CP025299">
    <property type="protein sequence ID" value="AUG28792.1"/>
    <property type="molecule type" value="Genomic_DNA"/>
</dbReference>
<dbReference type="KEGG" id="mhos:CXR34_04415"/>
<accession>A0A2K9D7D4</accession>
<proteinExistence type="predicted"/>
<sequence length="94" mass="10181">MAQTLIVPDSAAQLLERWSADLDAMHAAGDIDALRREKQSHADAAIALLHEGSLAAAEQFAILAEKARTLIENPAARTLVRHPAVTEELMERDA</sequence>
<name>A0A2K9D7D4_9MICO</name>
<dbReference type="AlphaFoldDB" id="A0A2K9D7D4"/>
<organism evidence="1 2">
    <name type="scientific">Microbacterium hominis</name>
    <dbReference type="NCBI Taxonomy" id="162426"/>
    <lineage>
        <taxon>Bacteria</taxon>
        <taxon>Bacillati</taxon>
        <taxon>Actinomycetota</taxon>
        <taxon>Actinomycetes</taxon>
        <taxon>Micrococcales</taxon>
        <taxon>Microbacteriaceae</taxon>
        <taxon>Microbacterium</taxon>
    </lineage>
</organism>
<protein>
    <submittedName>
        <fullName evidence="1">Uncharacterized protein</fullName>
    </submittedName>
</protein>